<evidence type="ECO:0008006" key="5">
    <source>
        <dbReference type="Google" id="ProtNLM"/>
    </source>
</evidence>
<evidence type="ECO:0000313" key="3">
    <source>
        <dbReference type="EMBL" id="MBB6476323.1"/>
    </source>
</evidence>
<feature type="region of interest" description="Disordered" evidence="1">
    <location>
        <begin position="1"/>
        <end position="23"/>
    </location>
</feature>
<organism evidence="3 4">
    <name type="scientific">Sphaerisporangium rubeum</name>
    <dbReference type="NCBI Taxonomy" id="321317"/>
    <lineage>
        <taxon>Bacteria</taxon>
        <taxon>Bacillati</taxon>
        <taxon>Actinomycetota</taxon>
        <taxon>Actinomycetes</taxon>
        <taxon>Streptosporangiales</taxon>
        <taxon>Streptosporangiaceae</taxon>
        <taxon>Sphaerisporangium</taxon>
    </lineage>
</organism>
<dbReference type="Pfam" id="PF14155">
    <property type="entry name" value="DUF4307"/>
    <property type="match status" value="1"/>
</dbReference>
<evidence type="ECO:0000256" key="1">
    <source>
        <dbReference type="SAM" id="MobiDB-lite"/>
    </source>
</evidence>
<sequence length="145" mass="15172">MTDSGAGARVDQPVLGPIPDPTQSGGRLGRTARFVVLAVVGVLVALAMAGWGYVMMSARGNPEALSQVISFEVGGPDSITVTFQVTKPEDRAAVCRVRAMDSRQAEVGARDVTVPQGSSAVQLTERLRTSAPAASGHVQYCYLVQ</sequence>
<dbReference type="RefSeq" id="WP_184986286.1">
    <property type="nucleotide sequence ID" value="NZ_BAAALO010000026.1"/>
</dbReference>
<feature type="transmembrane region" description="Helical" evidence="2">
    <location>
        <begin position="34"/>
        <end position="54"/>
    </location>
</feature>
<accession>A0A7X0ILR1</accession>
<protein>
    <recommendedName>
        <fullName evidence="5">DUF4307 domain-containing protein</fullName>
    </recommendedName>
</protein>
<proteinExistence type="predicted"/>
<keyword evidence="2" id="KW-0472">Membrane</keyword>
<keyword evidence="4" id="KW-1185">Reference proteome</keyword>
<reference evidence="3 4" key="1">
    <citation type="submission" date="2020-08" db="EMBL/GenBank/DDBJ databases">
        <title>Sequencing the genomes of 1000 actinobacteria strains.</title>
        <authorList>
            <person name="Klenk H.-P."/>
        </authorList>
    </citation>
    <scope>NUCLEOTIDE SEQUENCE [LARGE SCALE GENOMIC DNA]</scope>
    <source>
        <strain evidence="3 4">DSM 44936</strain>
    </source>
</reference>
<evidence type="ECO:0000313" key="4">
    <source>
        <dbReference type="Proteomes" id="UP000555564"/>
    </source>
</evidence>
<dbReference type="AlphaFoldDB" id="A0A7X0ILR1"/>
<comment type="caution">
    <text evidence="3">The sequence shown here is derived from an EMBL/GenBank/DDBJ whole genome shotgun (WGS) entry which is preliminary data.</text>
</comment>
<keyword evidence="2" id="KW-1133">Transmembrane helix</keyword>
<keyword evidence="2" id="KW-0812">Transmembrane</keyword>
<dbReference type="Proteomes" id="UP000555564">
    <property type="component" value="Unassembled WGS sequence"/>
</dbReference>
<name>A0A7X0ILR1_9ACTN</name>
<dbReference type="InterPro" id="IPR025443">
    <property type="entry name" value="DUF4307"/>
</dbReference>
<dbReference type="EMBL" id="JACHIU010000001">
    <property type="protein sequence ID" value="MBB6476323.1"/>
    <property type="molecule type" value="Genomic_DNA"/>
</dbReference>
<evidence type="ECO:0000256" key="2">
    <source>
        <dbReference type="SAM" id="Phobius"/>
    </source>
</evidence>
<gene>
    <name evidence="3" type="ORF">BJ992_005754</name>
</gene>